<feature type="compositionally biased region" description="Basic and acidic residues" evidence="1">
    <location>
        <begin position="145"/>
        <end position="166"/>
    </location>
</feature>
<dbReference type="AlphaFoldDB" id="A0A485MZH1"/>
<organism evidence="3 4">
    <name type="scientific">Lynx pardinus</name>
    <name type="common">Iberian lynx</name>
    <name type="synonym">Felis pardina</name>
    <dbReference type="NCBI Taxonomy" id="191816"/>
    <lineage>
        <taxon>Eukaryota</taxon>
        <taxon>Metazoa</taxon>
        <taxon>Chordata</taxon>
        <taxon>Craniata</taxon>
        <taxon>Vertebrata</taxon>
        <taxon>Euteleostomi</taxon>
        <taxon>Mammalia</taxon>
        <taxon>Eutheria</taxon>
        <taxon>Laurasiatheria</taxon>
        <taxon>Carnivora</taxon>
        <taxon>Feliformia</taxon>
        <taxon>Felidae</taxon>
        <taxon>Felinae</taxon>
        <taxon>Lynx</taxon>
    </lineage>
</organism>
<dbReference type="Proteomes" id="UP000386466">
    <property type="component" value="Unassembled WGS sequence"/>
</dbReference>
<evidence type="ECO:0000313" key="4">
    <source>
        <dbReference type="Proteomes" id="UP000386466"/>
    </source>
</evidence>
<keyword evidence="2" id="KW-1133">Transmembrane helix</keyword>
<keyword evidence="2" id="KW-0472">Membrane</keyword>
<keyword evidence="2" id="KW-0812">Transmembrane</keyword>
<reference evidence="3 4" key="1">
    <citation type="submission" date="2019-01" db="EMBL/GenBank/DDBJ databases">
        <authorList>
            <person name="Alioto T."/>
            <person name="Alioto T."/>
        </authorList>
    </citation>
    <scope>NUCLEOTIDE SEQUENCE [LARGE SCALE GENOMIC DNA]</scope>
</reference>
<evidence type="ECO:0000256" key="2">
    <source>
        <dbReference type="SAM" id="Phobius"/>
    </source>
</evidence>
<protein>
    <submittedName>
        <fullName evidence="3">Uncharacterized protein</fullName>
    </submittedName>
</protein>
<gene>
    <name evidence="3" type="ORF">LYPA_23C005707</name>
</gene>
<name>A0A485MZH1_LYNPA</name>
<evidence type="ECO:0000313" key="3">
    <source>
        <dbReference type="EMBL" id="VFV25333.1"/>
    </source>
</evidence>
<feature type="region of interest" description="Disordered" evidence="1">
    <location>
        <begin position="135"/>
        <end position="173"/>
    </location>
</feature>
<keyword evidence="4" id="KW-1185">Reference proteome</keyword>
<proteinExistence type="predicted"/>
<feature type="transmembrane region" description="Helical" evidence="2">
    <location>
        <begin position="40"/>
        <end position="62"/>
    </location>
</feature>
<evidence type="ECO:0000256" key="1">
    <source>
        <dbReference type="SAM" id="MobiDB-lite"/>
    </source>
</evidence>
<dbReference type="EMBL" id="CAAGRJ010007517">
    <property type="protein sequence ID" value="VFV25333.1"/>
    <property type="molecule type" value="Genomic_DNA"/>
</dbReference>
<sequence length="173" mass="18875">MVTGCSAKERSVHTFPITQRPHGEKGDLHLGFSGSLPAMIFARLFVFMRIHVAFMFTSYLSLMATAIGMGSEGGMVVTKAPTDFTLIHAVGYRPLAGRVQRGIPAEEGLRPTGAAPFTYMKRRERLLSSRGFVSPAGELTCDNGPGDRQKDQAESMVSKDMEDKCGRCSVTRK</sequence>
<accession>A0A485MZH1</accession>